<dbReference type="Proteomes" id="UP000467428">
    <property type="component" value="Chromosome"/>
</dbReference>
<feature type="transmembrane region" description="Helical" evidence="2">
    <location>
        <begin position="33"/>
        <end position="50"/>
    </location>
</feature>
<sequence length="75" mass="7687">MSDACGCGDDEPRAADEVDGEPERLRQIKELRFAALSGVLLAAAVIAGFLDAAEPVVLALEAAALLAPTPSSRPP</sequence>
<evidence type="ECO:0000313" key="3">
    <source>
        <dbReference type="EMBL" id="BBY46927.1"/>
    </source>
</evidence>
<dbReference type="KEGG" id="marz:MARA_03950"/>
<keyword evidence="2" id="KW-1133">Transmembrane helix</keyword>
<keyword evidence="2" id="KW-0472">Membrane</keyword>
<reference evidence="3 4" key="1">
    <citation type="journal article" date="2019" name="Emerg. Microbes Infect.">
        <title>Comprehensive subspecies identification of 175 nontuberculous mycobacteria species based on 7547 genomic profiles.</title>
        <authorList>
            <person name="Matsumoto Y."/>
            <person name="Kinjo T."/>
            <person name="Motooka D."/>
            <person name="Nabeya D."/>
            <person name="Jung N."/>
            <person name="Uechi K."/>
            <person name="Horii T."/>
            <person name="Iida T."/>
            <person name="Fujita J."/>
            <person name="Nakamura S."/>
        </authorList>
    </citation>
    <scope>NUCLEOTIDE SEQUENCE [LARGE SCALE GENOMIC DNA]</scope>
    <source>
        <strain evidence="3 4">JCM 18538</strain>
    </source>
</reference>
<name>A0A7I7RQZ6_9MYCO</name>
<organism evidence="3 4">
    <name type="scientific">Mycolicibacterium arabiense</name>
    <dbReference type="NCBI Taxonomy" id="1286181"/>
    <lineage>
        <taxon>Bacteria</taxon>
        <taxon>Bacillati</taxon>
        <taxon>Actinomycetota</taxon>
        <taxon>Actinomycetes</taxon>
        <taxon>Mycobacteriales</taxon>
        <taxon>Mycobacteriaceae</taxon>
        <taxon>Mycolicibacterium</taxon>
    </lineage>
</organism>
<dbReference type="EMBL" id="AP022593">
    <property type="protein sequence ID" value="BBY46927.1"/>
    <property type="molecule type" value="Genomic_DNA"/>
</dbReference>
<proteinExistence type="predicted"/>
<geneLocation type="plasmid" evidence="4">
    <name>pjcm18538 dna</name>
</geneLocation>
<feature type="region of interest" description="Disordered" evidence="1">
    <location>
        <begin position="1"/>
        <end position="21"/>
    </location>
</feature>
<evidence type="ECO:0000256" key="1">
    <source>
        <dbReference type="SAM" id="MobiDB-lite"/>
    </source>
</evidence>
<protein>
    <submittedName>
        <fullName evidence="3">Uncharacterized protein</fullName>
    </submittedName>
</protein>
<keyword evidence="4" id="KW-1185">Reference proteome</keyword>
<evidence type="ECO:0000256" key="2">
    <source>
        <dbReference type="SAM" id="Phobius"/>
    </source>
</evidence>
<dbReference type="AlphaFoldDB" id="A0A7I7RQZ6"/>
<evidence type="ECO:0000313" key="4">
    <source>
        <dbReference type="Proteomes" id="UP000467428"/>
    </source>
</evidence>
<accession>A0A7I7RQZ6</accession>
<feature type="compositionally biased region" description="Basic and acidic residues" evidence="1">
    <location>
        <begin position="10"/>
        <end position="21"/>
    </location>
</feature>
<gene>
    <name evidence="3" type="ORF">MARA_03950</name>
</gene>
<keyword evidence="2" id="KW-0812">Transmembrane</keyword>